<dbReference type="Pfam" id="PF10342">
    <property type="entry name" value="Kre9_KNH"/>
    <property type="match status" value="1"/>
</dbReference>
<feature type="domain" description="Yeast cell wall synthesis Kre9/Knh1-like N-terminal" evidence="3">
    <location>
        <begin position="376"/>
        <end position="468"/>
    </location>
</feature>
<dbReference type="InParanoid" id="B0DY82"/>
<name>B0DY82_LACBS</name>
<keyword evidence="1" id="KW-0732">Signal</keyword>
<dbReference type="InterPro" id="IPR018466">
    <property type="entry name" value="Kre9/Knh1-like_N"/>
</dbReference>
<dbReference type="HOGENOM" id="CLU_440087_0_0_1"/>
<reference evidence="4 5" key="1">
    <citation type="journal article" date="2008" name="Nature">
        <title>The genome of Laccaria bicolor provides insights into mycorrhizal symbiosis.</title>
        <authorList>
            <person name="Martin F."/>
            <person name="Aerts A."/>
            <person name="Ahren D."/>
            <person name="Brun A."/>
            <person name="Danchin E.G.J."/>
            <person name="Duchaussoy F."/>
            <person name="Gibon J."/>
            <person name="Kohler A."/>
            <person name="Lindquist E."/>
            <person name="Pereda V."/>
            <person name="Salamov A."/>
            <person name="Shapiro H.J."/>
            <person name="Wuyts J."/>
            <person name="Blaudez D."/>
            <person name="Buee M."/>
            <person name="Brokstein P."/>
            <person name="Canbaeck B."/>
            <person name="Cohen D."/>
            <person name="Courty P.E."/>
            <person name="Coutinho P.M."/>
            <person name="Delaruelle C."/>
            <person name="Detter J.C."/>
            <person name="Deveau A."/>
            <person name="DiFazio S."/>
            <person name="Duplessis S."/>
            <person name="Fraissinet-Tachet L."/>
            <person name="Lucic E."/>
            <person name="Frey-Klett P."/>
            <person name="Fourrey C."/>
            <person name="Feussner I."/>
            <person name="Gay G."/>
            <person name="Grimwood J."/>
            <person name="Hoegger P.J."/>
            <person name="Jain P."/>
            <person name="Kilaru S."/>
            <person name="Labbe J."/>
            <person name="Lin Y.C."/>
            <person name="Legue V."/>
            <person name="Le Tacon F."/>
            <person name="Marmeisse R."/>
            <person name="Melayah D."/>
            <person name="Montanini B."/>
            <person name="Muratet M."/>
            <person name="Nehls U."/>
            <person name="Niculita-Hirzel H."/>
            <person name="Oudot-Le Secq M.P."/>
            <person name="Peter M."/>
            <person name="Quesneville H."/>
            <person name="Rajashekar B."/>
            <person name="Reich M."/>
            <person name="Rouhier N."/>
            <person name="Schmutz J."/>
            <person name="Yin T."/>
            <person name="Chalot M."/>
            <person name="Henrissat B."/>
            <person name="Kuees U."/>
            <person name="Lucas S."/>
            <person name="Van de Peer Y."/>
            <person name="Podila G.K."/>
            <person name="Polle A."/>
            <person name="Pukkila P.J."/>
            <person name="Richardson P.M."/>
            <person name="Rouze P."/>
            <person name="Sanders I.R."/>
            <person name="Stajich J.E."/>
            <person name="Tunlid A."/>
            <person name="Tuskan G."/>
            <person name="Grigoriev I.V."/>
        </authorList>
    </citation>
    <scope>NUCLEOTIDE SEQUENCE [LARGE SCALE GENOMIC DNA]</scope>
    <source>
        <strain evidence="5">S238N-H82 / ATCC MYA-4686</strain>
    </source>
</reference>
<keyword evidence="5" id="KW-1185">Reference proteome</keyword>
<dbReference type="Proteomes" id="UP000001194">
    <property type="component" value="Unassembled WGS sequence"/>
</dbReference>
<dbReference type="KEGG" id="lbc:LACBIDRAFT_334147"/>
<dbReference type="RefSeq" id="XP_001888869.1">
    <property type="nucleotide sequence ID" value="XM_001888834.1"/>
</dbReference>
<dbReference type="GeneID" id="6084512"/>
<dbReference type="AlphaFoldDB" id="B0DY82"/>
<dbReference type="OrthoDB" id="3250770at2759"/>
<accession>B0DY82</accession>
<evidence type="ECO:0000256" key="1">
    <source>
        <dbReference type="ARBA" id="ARBA00022729"/>
    </source>
</evidence>
<organism evidence="5">
    <name type="scientific">Laccaria bicolor (strain S238N-H82 / ATCC MYA-4686)</name>
    <name type="common">Bicoloured deceiver</name>
    <name type="synonym">Laccaria laccata var. bicolor</name>
    <dbReference type="NCBI Taxonomy" id="486041"/>
    <lineage>
        <taxon>Eukaryota</taxon>
        <taxon>Fungi</taxon>
        <taxon>Dikarya</taxon>
        <taxon>Basidiomycota</taxon>
        <taxon>Agaricomycotina</taxon>
        <taxon>Agaricomycetes</taxon>
        <taxon>Agaricomycetidae</taxon>
        <taxon>Agaricales</taxon>
        <taxon>Agaricineae</taxon>
        <taxon>Hydnangiaceae</taxon>
        <taxon>Laccaria</taxon>
    </lineage>
</organism>
<evidence type="ECO:0000313" key="5">
    <source>
        <dbReference type="Proteomes" id="UP000001194"/>
    </source>
</evidence>
<evidence type="ECO:0000259" key="3">
    <source>
        <dbReference type="Pfam" id="PF10342"/>
    </source>
</evidence>
<dbReference type="EMBL" id="DS547149">
    <property type="protein sequence ID" value="EDR00477.1"/>
    <property type="molecule type" value="Genomic_DNA"/>
</dbReference>
<protein>
    <submittedName>
        <fullName evidence="4">Predicted protein</fullName>
    </submittedName>
</protein>
<dbReference type="STRING" id="486041.B0DY82"/>
<evidence type="ECO:0000313" key="4">
    <source>
        <dbReference type="EMBL" id="EDR00477.1"/>
    </source>
</evidence>
<evidence type="ECO:0000256" key="2">
    <source>
        <dbReference type="SAM" id="MobiDB-lite"/>
    </source>
</evidence>
<gene>
    <name evidence="4" type="ORF">LACBIDRAFT_334147</name>
</gene>
<proteinExistence type="predicted"/>
<feature type="region of interest" description="Disordered" evidence="2">
    <location>
        <begin position="474"/>
        <end position="589"/>
    </location>
</feature>
<feature type="compositionally biased region" description="Low complexity" evidence="2">
    <location>
        <begin position="496"/>
        <end position="524"/>
    </location>
</feature>
<feature type="compositionally biased region" description="Low complexity" evidence="2">
    <location>
        <begin position="532"/>
        <end position="544"/>
    </location>
</feature>
<sequence length="621" mass="67651">MVLHKNLLSNYHGLSTTSAPLKALQRTWECDYSVFRDMFSLPIPLKSQPEETVGQVSFRVEGEVDEHPIVFPETTVEEFDHFVENCLYFTLTLLHSWTPPPVPVQVHIDVLKFAHKFDLREDVKNSVIFKLSEYRDPHLKAVDRLNLARLYEIPSFIRPAFISLCRITLKISDLPSIDIQKIGLPAFSVLAKVKEAINEERRIIAYHAPGVDSLPTNEECNKLTHSTVCLRVWKKEWWSKIGRGILQPVPIFAWDFPDDVVEAVQKLQLPGEVASPTIWPLGGLALEAGFGAEALRNASSKKSSNYTGLHLGQYLALEALQRTIGIHLARRSLNIITTRTKLSRITMNMKSVLFYNIALFLVLASYVQASLYPTHPIKNTVYLAGKAAGIMWIEGGGKPLLKKMGTVQIDLYTNHDTYVSTLAKNVPATAGSTTCFIPADVPSNVLSFNLRFITTSPPTIIYTADFSILGGTGEPVYPLSAEEEDDPSADNGDGGTQDPNTTTTPDSNTNDPQDPTDPTITDPNSPGPNPQPNSNSTDTNSSTSGPPPAVSTIIAPPLGKGEVGSPAPTPTPTPNTVSGSGSGSGTSRLPYSAAVRSDLESLGFRTAIVLWPAVVGISMAL</sequence>